<keyword evidence="1" id="KW-0812">Transmembrane</keyword>
<comment type="caution">
    <text evidence="2">The sequence shown here is derived from an EMBL/GenBank/DDBJ whole genome shotgun (WGS) entry which is preliminary data.</text>
</comment>
<feature type="transmembrane region" description="Helical" evidence="1">
    <location>
        <begin position="39"/>
        <end position="61"/>
    </location>
</feature>
<reference evidence="2 3" key="1">
    <citation type="submission" date="2020-11" db="EMBL/GenBank/DDBJ databases">
        <title>Arthrobacter antarcticus sp. nov., isolated from Antarctic Soil.</title>
        <authorList>
            <person name="Li J."/>
        </authorList>
    </citation>
    <scope>NUCLEOTIDE SEQUENCE [LARGE SCALE GENOMIC DNA]</scope>
    <source>
        <strain evidence="2 3">Z1-20</strain>
    </source>
</reference>
<name>A0A931CPH9_9MICC</name>
<organism evidence="2 3">
    <name type="scientific">Arthrobacter terrae</name>
    <dbReference type="NCBI Taxonomy" id="2935737"/>
    <lineage>
        <taxon>Bacteria</taxon>
        <taxon>Bacillati</taxon>
        <taxon>Actinomycetota</taxon>
        <taxon>Actinomycetes</taxon>
        <taxon>Micrococcales</taxon>
        <taxon>Micrococcaceae</taxon>
        <taxon>Arthrobacter</taxon>
    </lineage>
</organism>
<feature type="transmembrane region" description="Helical" evidence="1">
    <location>
        <begin position="6"/>
        <end position="32"/>
    </location>
</feature>
<keyword evidence="1" id="KW-1133">Transmembrane helix</keyword>
<proteinExistence type="predicted"/>
<evidence type="ECO:0000313" key="2">
    <source>
        <dbReference type="EMBL" id="MBG0738624.1"/>
    </source>
</evidence>
<protein>
    <submittedName>
        <fullName evidence="2">Uncharacterized protein</fullName>
    </submittedName>
</protein>
<keyword evidence="3" id="KW-1185">Reference proteome</keyword>
<dbReference type="AlphaFoldDB" id="A0A931CPH9"/>
<dbReference type="RefSeq" id="WP_196395581.1">
    <property type="nucleotide sequence ID" value="NZ_JADNYM010000005.1"/>
</dbReference>
<dbReference type="Proteomes" id="UP000655366">
    <property type="component" value="Unassembled WGS sequence"/>
</dbReference>
<evidence type="ECO:0000256" key="1">
    <source>
        <dbReference type="SAM" id="Phobius"/>
    </source>
</evidence>
<accession>A0A931CPH9</accession>
<evidence type="ECO:0000313" key="3">
    <source>
        <dbReference type="Proteomes" id="UP000655366"/>
    </source>
</evidence>
<keyword evidence="1" id="KW-0472">Membrane</keyword>
<dbReference type="EMBL" id="JADNYM010000005">
    <property type="protein sequence ID" value="MBG0738624.1"/>
    <property type="molecule type" value="Genomic_DNA"/>
</dbReference>
<gene>
    <name evidence="2" type="ORF">IV500_04210</name>
</gene>
<sequence>MNIEGYFSQFGTVLTFVGFGLSATAVLCFTFYKATKRRWFVSGLVVAALIVGVGAFAIPVIQGLAESEANQKFEHVLSNDYSATSDKNFMELLRNTGEGAQAFANFTINGEATRVMVTRDGNQMEFAKITGALSKLRGH</sequence>